<accession>A0A9W6SK94</accession>
<evidence type="ECO:0000313" key="1">
    <source>
        <dbReference type="EMBL" id="GLZ77533.1"/>
    </source>
</evidence>
<keyword evidence="2" id="KW-1185">Reference proteome</keyword>
<sequence length="183" mass="19644">MGGIESLVLDERRYFFGFDYSADLVVSPLIDDAAAMAAFAAAHMRQRTGEHDASYWAELVEAAVASSALTDADAHREFTSAALHEELPDPGGHLLYLLGAATGWADWFAASPEATAAAARLKLDTEDPAFLDECLAVLAGQGVDDSPDEWLVARFHLTETVRHLPGNWAELFAPLAAGLAEEE</sequence>
<reference evidence="1" key="1">
    <citation type="submission" date="2023-03" db="EMBL/GenBank/DDBJ databases">
        <title>Actinorhabdospora filicis NBRC 111898.</title>
        <authorList>
            <person name="Ichikawa N."/>
            <person name="Sato H."/>
            <person name="Tonouchi N."/>
        </authorList>
    </citation>
    <scope>NUCLEOTIDE SEQUENCE</scope>
    <source>
        <strain evidence="1">NBRC 111898</strain>
    </source>
</reference>
<protein>
    <submittedName>
        <fullName evidence="1">Uncharacterized protein</fullName>
    </submittedName>
</protein>
<proteinExistence type="predicted"/>
<dbReference type="EMBL" id="BSTX01000001">
    <property type="protein sequence ID" value="GLZ77533.1"/>
    <property type="molecule type" value="Genomic_DNA"/>
</dbReference>
<gene>
    <name evidence="1" type="ORF">Afil01_23400</name>
</gene>
<dbReference type="AlphaFoldDB" id="A0A9W6SK94"/>
<dbReference type="Proteomes" id="UP001165079">
    <property type="component" value="Unassembled WGS sequence"/>
</dbReference>
<evidence type="ECO:0000313" key="2">
    <source>
        <dbReference type="Proteomes" id="UP001165079"/>
    </source>
</evidence>
<organism evidence="1 2">
    <name type="scientific">Actinorhabdospora filicis</name>
    <dbReference type="NCBI Taxonomy" id="1785913"/>
    <lineage>
        <taxon>Bacteria</taxon>
        <taxon>Bacillati</taxon>
        <taxon>Actinomycetota</taxon>
        <taxon>Actinomycetes</taxon>
        <taxon>Micromonosporales</taxon>
        <taxon>Micromonosporaceae</taxon>
        <taxon>Actinorhabdospora</taxon>
    </lineage>
</organism>
<name>A0A9W6SK94_9ACTN</name>
<comment type="caution">
    <text evidence="1">The sequence shown here is derived from an EMBL/GenBank/DDBJ whole genome shotgun (WGS) entry which is preliminary data.</text>
</comment>